<dbReference type="Gene3D" id="3.80.10.10">
    <property type="entry name" value="Ribonuclease Inhibitor"/>
    <property type="match status" value="1"/>
</dbReference>
<dbReference type="AlphaFoldDB" id="A0A6N2LJ20"/>
<dbReference type="PANTHER" id="PTHR48005">
    <property type="entry name" value="LEUCINE RICH REPEAT KINASE 2"/>
    <property type="match status" value="1"/>
</dbReference>
<evidence type="ECO:0000256" key="2">
    <source>
        <dbReference type="ARBA" id="ARBA00022527"/>
    </source>
</evidence>
<dbReference type="SUPFAM" id="SSF52058">
    <property type="entry name" value="L domain-like"/>
    <property type="match status" value="1"/>
</dbReference>
<name>A0A6N2LJ20_SALVM</name>
<evidence type="ECO:0000256" key="5">
    <source>
        <dbReference type="ARBA" id="ARBA00022777"/>
    </source>
</evidence>
<keyword evidence="4" id="KW-0547">Nucleotide-binding</keyword>
<dbReference type="EMBL" id="CAADRP010001554">
    <property type="protein sequence ID" value="VFU40960.1"/>
    <property type="molecule type" value="Genomic_DNA"/>
</dbReference>
<keyword evidence="9" id="KW-0472">Membrane</keyword>
<keyword evidence="2" id="KW-0723">Serine/threonine-protein kinase</keyword>
<evidence type="ECO:0000256" key="8">
    <source>
        <dbReference type="ARBA" id="ARBA00048679"/>
    </source>
</evidence>
<dbReference type="InterPro" id="IPR032675">
    <property type="entry name" value="LRR_dom_sf"/>
</dbReference>
<keyword evidence="3" id="KW-0808">Transferase</keyword>
<keyword evidence="6" id="KW-0067">ATP-binding</keyword>
<evidence type="ECO:0000256" key="1">
    <source>
        <dbReference type="ARBA" id="ARBA00012513"/>
    </source>
</evidence>
<reference evidence="10" key="1">
    <citation type="submission" date="2019-03" db="EMBL/GenBank/DDBJ databases">
        <authorList>
            <person name="Mank J."/>
            <person name="Almeida P."/>
        </authorList>
    </citation>
    <scope>NUCLEOTIDE SEQUENCE</scope>
    <source>
        <strain evidence="10">78183</strain>
    </source>
</reference>
<evidence type="ECO:0000256" key="4">
    <source>
        <dbReference type="ARBA" id="ARBA00022741"/>
    </source>
</evidence>
<evidence type="ECO:0000256" key="9">
    <source>
        <dbReference type="SAM" id="Phobius"/>
    </source>
</evidence>
<comment type="catalytic activity">
    <reaction evidence="8">
        <text>L-seryl-[protein] + ATP = O-phospho-L-seryl-[protein] + ADP + H(+)</text>
        <dbReference type="Rhea" id="RHEA:17989"/>
        <dbReference type="Rhea" id="RHEA-COMP:9863"/>
        <dbReference type="Rhea" id="RHEA-COMP:11604"/>
        <dbReference type="ChEBI" id="CHEBI:15378"/>
        <dbReference type="ChEBI" id="CHEBI:29999"/>
        <dbReference type="ChEBI" id="CHEBI:30616"/>
        <dbReference type="ChEBI" id="CHEBI:83421"/>
        <dbReference type="ChEBI" id="CHEBI:456216"/>
        <dbReference type="EC" id="2.7.11.1"/>
    </reaction>
</comment>
<keyword evidence="9" id="KW-1133">Transmembrane helix</keyword>
<evidence type="ECO:0000256" key="3">
    <source>
        <dbReference type="ARBA" id="ARBA00022679"/>
    </source>
</evidence>
<gene>
    <name evidence="10" type="ORF">SVIM_LOCUS238832</name>
</gene>
<evidence type="ECO:0000256" key="7">
    <source>
        <dbReference type="ARBA" id="ARBA00047899"/>
    </source>
</evidence>
<evidence type="ECO:0000313" key="10">
    <source>
        <dbReference type="EMBL" id="VFU40960.1"/>
    </source>
</evidence>
<dbReference type="PANTHER" id="PTHR48005:SF72">
    <property type="entry name" value="REPEAT RECEPTOR-LIKE PROTEIN KINASE FAMILY PROTEIN, PUTATIVE-RELATED"/>
    <property type="match status" value="1"/>
</dbReference>
<dbReference type="InterPro" id="IPR051420">
    <property type="entry name" value="Ser_Thr_Kinases_DiverseReg"/>
</dbReference>
<comment type="catalytic activity">
    <reaction evidence="7">
        <text>L-threonyl-[protein] + ATP = O-phospho-L-threonyl-[protein] + ADP + H(+)</text>
        <dbReference type="Rhea" id="RHEA:46608"/>
        <dbReference type="Rhea" id="RHEA-COMP:11060"/>
        <dbReference type="Rhea" id="RHEA-COMP:11605"/>
        <dbReference type="ChEBI" id="CHEBI:15378"/>
        <dbReference type="ChEBI" id="CHEBI:30013"/>
        <dbReference type="ChEBI" id="CHEBI:30616"/>
        <dbReference type="ChEBI" id="CHEBI:61977"/>
        <dbReference type="ChEBI" id="CHEBI:456216"/>
        <dbReference type="EC" id="2.7.11.1"/>
    </reaction>
</comment>
<keyword evidence="9" id="KW-0812">Transmembrane</keyword>
<dbReference type="GO" id="GO:0005524">
    <property type="term" value="F:ATP binding"/>
    <property type="evidence" value="ECO:0007669"/>
    <property type="project" value="UniProtKB-KW"/>
</dbReference>
<evidence type="ECO:0000256" key="6">
    <source>
        <dbReference type="ARBA" id="ARBA00022840"/>
    </source>
</evidence>
<dbReference type="InterPro" id="IPR001611">
    <property type="entry name" value="Leu-rich_rpt"/>
</dbReference>
<dbReference type="EC" id="2.7.11.1" evidence="1"/>
<dbReference type="Pfam" id="PF00560">
    <property type="entry name" value="LRR_1"/>
    <property type="match status" value="3"/>
</dbReference>
<proteinExistence type="predicted"/>
<organism evidence="10">
    <name type="scientific">Salix viminalis</name>
    <name type="common">Common osier</name>
    <name type="synonym">Basket willow</name>
    <dbReference type="NCBI Taxonomy" id="40686"/>
    <lineage>
        <taxon>Eukaryota</taxon>
        <taxon>Viridiplantae</taxon>
        <taxon>Streptophyta</taxon>
        <taxon>Embryophyta</taxon>
        <taxon>Tracheophyta</taxon>
        <taxon>Spermatophyta</taxon>
        <taxon>Magnoliopsida</taxon>
        <taxon>eudicotyledons</taxon>
        <taxon>Gunneridae</taxon>
        <taxon>Pentapetalae</taxon>
        <taxon>rosids</taxon>
        <taxon>fabids</taxon>
        <taxon>Malpighiales</taxon>
        <taxon>Salicaceae</taxon>
        <taxon>Saliceae</taxon>
        <taxon>Salix</taxon>
    </lineage>
</organism>
<sequence length="186" mass="20658">MNLSSNKFTESIPSEISSLQSLQDLDLSCNFLAQGIPWQLGQLRMLETLDISNNMLSGVIPSSFKDLLSPIPDIKACHNASYEALRDNMGLCGNASGLKLCTLTESIRTSKKKGNRVVILIVLPVLGSLLLVFVGIETFFILCQRARKSEAEPGNEQDQNMFTILGHDRKKLYENIFEATEEFNSN</sequence>
<keyword evidence="5" id="KW-0418">Kinase</keyword>
<protein>
    <recommendedName>
        <fullName evidence="1">non-specific serine/threonine protein kinase</fullName>
        <ecNumber evidence="1">2.7.11.1</ecNumber>
    </recommendedName>
</protein>
<feature type="transmembrane region" description="Helical" evidence="9">
    <location>
        <begin position="117"/>
        <end position="142"/>
    </location>
</feature>
<accession>A0A6N2LJ20</accession>
<dbReference type="GO" id="GO:0004674">
    <property type="term" value="F:protein serine/threonine kinase activity"/>
    <property type="evidence" value="ECO:0007669"/>
    <property type="project" value="UniProtKB-KW"/>
</dbReference>